<evidence type="ECO:0000256" key="4">
    <source>
        <dbReference type="ARBA" id="ARBA00022833"/>
    </source>
</evidence>
<dbReference type="EMBL" id="JAYKYQ010000011">
    <property type="protein sequence ID" value="MEB3513248.1"/>
    <property type="molecule type" value="Genomic_DNA"/>
</dbReference>
<keyword evidence="3 6" id="KW-0378">Hydrolase</keyword>
<sequence>MIREDASALEEVARSLIARADQLIRRHYLEERHQIGAVVLDPDGHYHDGIHLEAMIGRASTCAEACALANAIMAGARGLSMVVAVRHPKPSEPEQVPKIVPPCGLCRELLLDYAPDILVVLPDAQAFQIVSLGEMLPHKYIGTKWKHEGATTGLRRSDARAVPAGRGA</sequence>
<dbReference type="InterPro" id="IPR016192">
    <property type="entry name" value="APOBEC/CMP_deaminase_Zn-bd"/>
</dbReference>
<accession>A0ABU6B184</accession>
<dbReference type="NCBIfam" id="NF005314">
    <property type="entry name" value="PRK06848.1"/>
    <property type="match status" value="1"/>
</dbReference>
<evidence type="ECO:0000256" key="2">
    <source>
        <dbReference type="ARBA" id="ARBA00022723"/>
    </source>
</evidence>
<keyword evidence="7" id="KW-1185">Reference proteome</keyword>
<comment type="similarity">
    <text evidence="1">Belongs to the cytidine and deoxycytidylate deaminase family.</text>
</comment>
<keyword evidence="2" id="KW-0479">Metal-binding</keyword>
<evidence type="ECO:0000259" key="5">
    <source>
        <dbReference type="Pfam" id="PF00383"/>
    </source>
</evidence>
<dbReference type="RefSeq" id="WP_195082431.1">
    <property type="nucleotide sequence ID" value="NZ_JAYESH010000004.1"/>
</dbReference>
<evidence type="ECO:0000313" key="7">
    <source>
        <dbReference type="Proteomes" id="UP001348098"/>
    </source>
</evidence>
<dbReference type="Proteomes" id="UP001348098">
    <property type="component" value="Unassembled WGS sequence"/>
</dbReference>
<dbReference type="PANTHER" id="PTHR11644:SF2">
    <property type="entry name" value="CYTIDINE DEAMINASE"/>
    <property type="match status" value="1"/>
</dbReference>
<protein>
    <submittedName>
        <fullName evidence="6">Cytidine deaminase</fullName>
        <ecNumber evidence="6">3.5.4.5</ecNumber>
    </submittedName>
</protein>
<feature type="domain" description="CMP/dCMP-type deaminase" evidence="5">
    <location>
        <begin position="14"/>
        <end position="114"/>
    </location>
</feature>
<dbReference type="InterPro" id="IPR016193">
    <property type="entry name" value="Cytidine_deaminase-like"/>
</dbReference>
<dbReference type="EC" id="3.5.4.5" evidence="6"/>
<dbReference type="PANTHER" id="PTHR11644">
    <property type="entry name" value="CYTIDINE DEAMINASE"/>
    <property type="match status" value="1"/>
</dbReference>
<keyword evidence="4" id="KW-0862">Zinc</keyword>
<evidence type="ECO:0000256" key="3">
    <source>
        <dbReference type="ARBA" id="ARBA00022801"/>
    </source>
</evidence>
<organism evidence="6 7">
    <name type="scientific">Nocardia implantans</name>
    <dbReference type="NCBI Taxonomy" id="3108168"/>
    <lineage>
        <taxon>Bacteria</taxon>
        <taxon>Bacillati</taxon>
        <taxon>Actinomycetota</taxon>
        <taxon>Actinomycetes</taxon>
        <taxon>Mycobacteriales</taxon>
        <taxon>Nocardiaceae</taxon>
        <taxon>Nocardia</taxon>
    </lineage>
</organism>
<comment type="caution">
    <text evidence="6">The sequence shown here is derived from an EMBL/GenBank/DDBJ whole genome shotgun (WGS) entry which is preliminary data.</text>
</comment>
<evidence type="ECO:0000256" key="1">
    <source>
        <dbReference type="ARBA" id="ARBA00006576"/>
    </source>
</evidence>
<dbReference type="InterPro" id="IPR050202">
    <property type="entry name" value="Cyt/Deoxycyt_deaminase"/>
</dbReference>
<reference evidence="6 7" key="1">
    <citation type="submission" date="2023-12" db="EMBL/GenBank/DDBJ databases">
        <title>novel species in genus Nocarida.</title>
        <authorList>
            <person name="Li Z."/>
        </authorList>
    </citation>
    <scope>NUCLEOTIDE SEQUENCE [LARGE SCALE GENOMIC DNA]</scope>
    <source>
        <strain evidence="6 7">CDC186</strain>
    </source>
</reference>
<dbReference type="GO" id="GO:0004126">
    <property type="term" value="F:cytidine deaminase activity"/>
    <property type="evidence" value="ECO:0007669"/>
    <property type="project" value="UniProtKB-EC"/>
</dbReference>
<dbReference type="PROSITE" id="PS00903">
    <property type="entry name" value="CYT_DCMP_DEAMINASES_1"/>
    <property type="match status" value="1"/>
</dbReference>
<name>A0ABU6B184_9NOCA</name>
<dbReference type="CDD" id="cd01283">
    <property type="entry name" value="cytidine_deaminase"/>
    <property type="match status" value="1"/>
</dbReference>
<dbReference type="Pfam" id="PF00383">
    <property type="entry name" value="dCMP_cyt_deam_1"/>
    <property type="match status" value="1"/>
</dbReference>
<proteinExistence type="inferred from homology"/>
<dbReference type="SUPFAM" id="SSF53927">
    <property type="entry name" value="Cytidine deaminase-like"/>
    <property type="match status" value="1"/>
</dbReference>
<dbReference type="InterPro" id="IPR002125">
    <property type="entry name" value="CMP_dCMP_dom"/>
</dbReference>
<dbReference type="Gene3D" id="3.40.140.10">
    <property type="entry name" value="Cytidine Deaminase, domain 2"/>
    <property type="match status" value="1"/>
</dbReference>
<gene>
    <name evidence="6" type="ORF">U3653_24745</name>
</gene>
<evidence type="ECO:0000313" key="6">
    <source>
        <dbReference type="EMBL" id="MEB3513248.1"/>
    </source>
</evidence>